<proteinExistence type="predicted"/>
<comment type="caution">
    <text evidence="2">The sequence shown here is derived from an EMBL/GenBank/DDBJ whole genome shotgun (WGS) entry which is preliminary data.</text>
</comment>
<feature type="transmembrane region" description="Helical" evidence="1">
    <location>
        <begin position="20"/>
        <end position="39"/>
    </location>
</feature>
<feature type="transmembrane region" description="Helical" evidence="1">
    <location>
        <begin position="51"/>
        <end position="70"/>
    </location>
</feature>
<name>A0A7X3D0H7_9FLAO</name>
<organism evidence="2 3">
    <name type="scientific">Zobellia amurskyensis</name>
    <dbReference type="NCBI Taxonomy" id="248905"/>
    <lineage>
        <taxon>Bacteria</taxon>
        <taxon>Pseudomonadati</taxon>
        <taxon>Bacteroidota</taxon>
        <taxon>Flavobacteriia</taxon>
        <taxon>Flavobacteriales</taxon>
        <taxon>Flavobacteriaceae</taxon>
        <taxon>Zobellia</taxon>
    </lineage>
</organism>
<keyword evidence="1" id="KW-0812">Transmembrane</keyword>
<evidence type="ECO:0000256" key="1">
    <source>
        <dbReference type="SAM" id="Phobius"/>
    </source>
</evidence>
<evidence type="ECO:0000313" key="2">
    <source>
        <dbReference type="EMBL" id="MUH34625.1"/>
    </source>
</evidence>
<keyword evidence="1" id="KW-0472">Membrane</keyword>
<reference evidence="2 3" key="1">
    <citation type="journal article" date="2019" name="Mar. Drugs">
        <title>Comparative Genomics and CAZyme Genome Repertoires of Marine Zobellia amurskyensis KMM 3526(T) and Zobellia laminariae KMM 3676(T).</title>
        <authorList>
            <person name="Chernysheva N."/>
            <person name="Bystritskaya E."/>
            <person name="Stenkova A."/>
            <person name="Golovkin I."/>
            <person name="Nedashkovskaya O."/>
            <person name="Isaeva M."/>
        </authorList>
    </citation>
    <scope>NUCLEOTIDE SEQUENCE [LARGE SCALE GENOMIC DNA]</scope>
    <source>
        <strain evidence="2 3">KMM 3526</strain>
    </source>
</reference>
<protein>
    <submittedName>
        <fullName evidence="2">Uncharacterized protein</fullName>
    </submittedName>
</protein>
<sequence>MLNFDWLSGVSQETAKMIFFSLYLVIGGLVLLIPNDYVFEGIKKEERFWYMNLKIWALTVLGILATIYYIF</sequence>
<keyword evidence="1" id="KW-1133">Transmembrane helix</keyword>
<dbReference type="OrthoDB" id="1451674at2"/>
<gene>
    <name evidence="2" type="ORF">D9O36_02120</name>
</gene>
<keyword evidence="3" id="KW-1185">Reference proteome</keyword>
<dbReference type="RefSeq" id="WP_038232026.1">
    <property type="nucleotide sequence ID" value="NZ_RCNR01000003.1"/>
</dbReference>
<dbReference type="EMBL" id="RCNR01000003">
    <property type="protein sequence ID" value="MUH34625.1"/>
    <property type="molecule type" value="Genomic_DNA"/>
</dbReference>
<accession>A0A7X3D0H7</accession>
<evidence type="ECO:0000313" key="3">
    <source>
        <dbReference type="Proteomes" id="UP000540519"/>
    </source>
</evidence>
<dbReference type="AlphaFoldDB" id="A0A7X3D0H7"/>
<dbReference type="Proteomes" id="UP000540519">
    <property type="component" value="Unassembled WGS sequence"/>
</dbReference>